<accession>A0AAV1RD37</accession>
<dbReference type="AlphaFoldDB" id="A0AAV1RD37"/>
<dbReference type="Proteomes" id="UP001314170">
    <property type="component" value="Unassembled WGS sequence"/>
</dbReference>
<evidence type="ECO:0000313" key="1">
    <source>
        <dbReference type="EMBL" id="CAK7331961.1"/>
    </source>
</evidence>
<reference evidence="1 2" key="1">
    <citation type="submission" date="2024-01" db="EMBL/GenBank/DDBJ databases">
        <authorList>
            <person name="Waweru B."/>
        </authorList>
    </citation>
    <scope>NUCLEOTIDE SEQUENCE [LARGE SCALE GENOMIC DNA]</scope>
</reference>
<evidence type="ECO:0000313" key="2">
    <source>
        <dbReference type="Proteomes" id="UP001314170"/>
    </source>
</evidence>
<proteinExistence type="predicted"/>
<keyword evidence="2" id="KW-1185">Reference proteome</keyword>
<gene>
    <name evidence="1" type="ORF">DCAF_LOCUS8737</name>
</gene>
<comment type="caution">
    <text evidence="1">The sequence shown here is derived from an EMBL/GenBank/DDBJ whole genome shotgun (WGS) entry which is preliminary data.</text>
</comment>
<name>A0AAV1RD37_9ROSI</name>
<organism evidence="1 2">
    <name type="scientific">Dovyalis caffra</name>
    <dbReference type="NCBI Taxonomy" id="77055"/>
    <lineage>
        <taxon>Eukaryota</taxon>
        <taxon>Viridiplantae</taxon>
        <taxon>Streptophyta</taxon>
        <taxon>Embryophyta</taxon>
        <taxon>Tracheophyta</taxon>
        <taxon>Spermatophyta</taxon>
        <taxon>Magnoliopsida</taxon>
        <taxon>eudicotyledons</taxon>
        <taxon>Gunneridae</taxon>
        <taxon>Pentapetalae</taxon>
        <taxon>rosids</taxon>
        <taxon>fabids</taxon>
        <taxon>Malpighiales</taxon>
        <taxon>Salicaceae</taxon>
        <taxon>Flacourtieae</taxon>
        <taxon>Dovyalis</taxon>
    </lineage>
</organism>
<dbReference type="EMBL" id="CAWUPB010000913">
    <property type="protein sequence ID" value="CAK7331961.1"/>
    <property type="molecule type" value="Genomic_DNA"/>
</dbReference>
<protein>
    <submittedName>
        <fullName evidence="1">Uncharacterized protein</fullName>
    </submittedName>
</protein>
<sequence>MLWKEPKEFKEIVTETFELSGAIEFVPVLKPFGLNNIEKRLAILHKKRDKFLQRLIEDHSKVKDESTSDQGCPNAFTKWRGSWAPQNDIAIIAVETRGKWLLGWVSSARLDVLPMTGSGGYSLDRTTVAKSSSCLFFLDGIRLLIRIKWLLLRGGFYCMDDVGWLLARSVMAAAAWTSVGSLSA</sequence>